<dbReference type="EMBL" id="JBAWTH010000041">
    <property type="protein sequence ID" value="KAL2283641.1"/>
    <property type="molecule type" value="Genomic_DNA"/>
</dbReference>
<reference evidence="1 2" key="1">
    <citation type="submission" date="2024-03" db="EMBL/GenBank/DDBJ databases">
        <title>A high-quality draft genome sequence of Diaporthe vaccinii, a causative agent of upright dieback and viscid rot disease in cranberry plants.</title>
        <authorList>
            <person name="Sarrasin M."/>
            <person name="Lang B.F."/>
            <person name="Burger G."/>
        </authorList>
    </citation>
    <scope>NUCLEOTIDE SEQUENCE [LARGE SCALE GENOMIC DNA]</scope>
    <source>
        <strain evidence="1 2">IS7</strain>
    </source>
</reference>
<gene>
    <name evidence="1" type="ORF">FJTKL_09708</name>
</gene>
<comment type="caution">
    <text evidence="1">The sequence shown here is derived from an EMBL/GenBank/DDBJ whole genome shotgun (WGS) entry which is preliminary data.</text>
</comment>
<dbReference type="Proteomes" id="UP001600888">
    <property type="component" value="Unassembled WGS sequence"/>
</dbReference>
<proteinExistence type="predicted"/>
<evidence type="ECO:0000313" key="2">
    <source>
        <dbReference type="Proteomes" id="UP001600888"/>
    </source>
</evidence>
<accession>A0ABR4EMH9</accession>
<sequence length="154" mass="17904">MKILRPKLHRDTDNRTIGTAEDVGVHTEDSEEFRLAKSVVDGFEKDLQNQPTSDPIAQLLRKLLSKKEDAEDQACLKDLFSSDPRVDKTRIEDTKGGLLTISYNWVLRDHDFQQWLEHSQNRPFWITALQWVCILCEIWSLYAIRNLDSSVSFI</sequence>
<name>A0ABR4EMH9_9PEZI</name>
<organism evidence="1 2">
    <name type="scientific">Diaporthe vaccinii</name>
    <dbReference type="NCBI Taxonomy" id="105482"/>
    <lineage>
        <taxon>Eukaryota</taxon>
        <taxon>Fungi</taxon>
        <taxon>Dikarya</taxon>
        <taxon>Ascomycota</taxon>
        <taxon>Pezizomycotina</taxon>
        <taxon>Sordariomycetes</taxon>
        <taxon>Sordariomycetidae</taxon>
        <taxon>Diaporthales</taxon>
        <taxon>Diaporthaceae</taxon>
        <taxon>Diaporthe</taxon>
        <taxon>Diaporthe eres species complex</taxon>
    </lineage>
</organism>
<protein>
    <submittedName>
        <fullName evidence="1">Uncharacterized protein</fullName>
    </submittedName>
</protein>
<keyword evidence="2" id="KW-1185">Reference proteome</keyword>
<evidence type="ECO:0000313" key="1">
    <source>
        <dbReference type="EMBL" id="KAL2283641.1"/>
    </source>
</evidence>